<evidence type="ECO:0000259" key="7">
    <source>
        <dbReference type="PROSITE" id="PS51050"/>
    </source>
</evidence>
<dbReference type="InterPro" id="IPR001606">
    <property type="entry name" value="ARID_dom"/>
</dbReference>
<feature type="domain" description="PWWP" evidence="5">
    <location>
        <begin position="184"/>
        <end position="237"/>
    </location>
</feature>
<dbReference type="InterPro" id="IPR011124">
    <property type="entry name" value="Znf_CW"/>
</dbReference>
<dbReference type="Proteomes" id="UP000828390">
    <property type="component" value="Unassembled WGS sequence"/>
</dbReference>
<feature type="domain" description="CW-type" evidence="7">
    <location>
        <begin position="110"/>
        <end position="164"/>
    </location>
</feature>
<dbReference type="PROSITE" id="PS51011">
    <property type="entry name" value="ARID"/>
    <property type="match status" value="1"/>
</dbReference>
<evidence type="ECO:0008006" key="10">
    <source>
        <dbReference type="Google" id="ProtNLM"/>
    </source>
</evidence>
<reference evidence="8" key="1">
    <citation type="journal article" date="2019" name="bioRxiv">
        <title>The Genome of the Zebra Mussel, Dreissena polymorpha: A Resource for Invasive Species Research.</title>
        <authorList>
            <person name="McCartney M.A."/>
            <person name="Auch B."/>
            <person name="Kono T."/>
            <person name="Mallez S."/>
            <person name="Zhang Y."/>
            <person name="Obille A."/>
            <person name="Becker A."/>
            <person name="Abrahante J.E."/>
            <person name="Garbe J."/>
            <person name="Badalamenti J.P."/>
            <person name="Herman A."/>
            <person name="Mangelson H."/>
            <person name="Liachko I."/>
            <person name="Sullivan S."/>
            <person name="Sone E.D."/>
            <person name="Koren S."/>
            <person name="Silverstein K.A.T."/>
            <person name="Beckman K.B."/>
            <person name="Gohl D.M."/>
        </authorList>
    </citation>
    <scope>NUCLEOTIDE SEQUENCE</scope>
    <source>
        <strain evidence="8">Duluth1</strain>
        <tissue evidence="8">Whole animal</tissue>
    </source>
</reference>
<evidence type="ECO:0000256" key="3">
    <source>
        <dbReference type="ARBA" id="ARBA00022833"/>
    </source>
</evidence>
<dbReference type="GO" id="GO:0008270">
    <property type="term" value="F:zinc ion binding"/>
    <property type="evidence" value="ECO:0007669"/>
    <property type="project" value="UniProtKB-KW"/>
</dbReference>
<evidence type="ECO:0000313" key="9">
    <source>
        <dbReference type="Proteomes" id="UP000828390"/>
    </source>
</evidence>
<dbReference type="Gene3D" id="3.30.40.100">
    <property type="match status" value="1"/>
</dbReference>
<comment type="caution">
    <text evidence="8">The sequence shown here is derived from an EMBL/GenBank/DDBJ whole genome shotgun (WGS) entry which is preliminary data.</text>
</comment>
<dbReference type="Pfam" id="PF01388">
    <property type="entry name" value="ARID"/>
    <property type="match status" value="1"/>
</dbReference>
<feature type="compositionally biased region" description="Polar residues" evidence="4">
    <location>
        <begin position="28"/>
        <end position="40"/>
    </location>
</feature>
<evidence type="ECO:0000256" key="4">
    <source>
        <dbReference type="SAM" id="MobiDB-lite"/>
    </source>
</evidence>
<evidence type="ECO:0000313" key="8">
    <source>
        <dbReference type="EMBL" id="KAH3719711.1"/>
    </source>
</evidence>
<feature type="domain" description="ARID" evidence="6">
    <location>
        <begin position="455"/>
        <end position="546"/>
    </location>
</feature>
<dbReference type="AlphaFoldDB" id="A0A9D4C8Z6"/>
<dbReference type="Pfam" id="PF07496">
    <property type="entry name" value="zf-CW"/>
    <property type="match status" value="1"/>
</dbReference>
<dbReference type="SUPFAM" id="SSF46774">
    <property type="entry name" value="ARID-like"/>
    <property type="match status" value="1"/>
</dbReference>
<feature type="compositionally biased region" description="Basic residues" evidence="4">
    <location>
        <begin position="47"/>
        <end position="57"/>
    </location>
</feature>
<dbReference type="Pfam" id="PF00855">
    <property type="entry name" value="PWWP"/>
    <property type="match status" value="1"/>
</dbReference>
<dbReference type="PANTHER" id="PTHR15999">
    <property type="entry name" value="ZINC FINGER CW-TYPE PWWP DOMAIN PROTEIN 1"/>
    <property type="match status" value="1"/>
</dbReference>
<dbReference type="SUPFAM" id="SSF63748">
    <property type="entry name" value="Tudor/PWWP/MBT"/>
    <property type="match status" value="1"/>
</dbReference>
<keyword evidence="1" id="KW-0479">Metal-binding</keyword>
<protein>
    <recommendedName>
        <fullName evidence="10">ARID domain-containing protein</fullName>
    </recommendedName>
</protein>
<feature type="region of interest" description="Disordered" evidence="4">
    <location>
        <begin position="340"/>
        <end position="366"/>
    </location>
</feature>
<feature type="region of interest" description="Disordered" evidence="4">
    <location>
        <begin position="558"/>
        <end position="622"/>
    </location>
</feature>
<keyword evidence="2" id="KW-0863">Zinc-finger</keyword>
<keyword evidence="3" id="KW-0862">Zinc</keyword>
<sequence length="737" mass="82491">MATVPNSQDSDPLMNIFGSGRLSINSQESVSAEKTCTKTTGPFGMHSKQHRKSRNVKSKYGMGRNNGLYSEPAGGQNDGEKAGEGSQDLFSSQSSCQRSLLNNQIDITLQLTEYMWVQCDNPDCQKWRRIQATASGDLGNTAWYCHMNPDRHFDSCAAREEDHALYDRMAKKAGIKYVMSALSEGSLVWAKMSGYCKWPAIITPDPACRLHMFADLDGDPLSYHVEFLGNPHSHSWVAAKFVSVYGHKALSEIDDSQSQNRDSDVAKLKRGCRRGQGRSRSVLKGRQRKSYLRIHIEDVIEEADFLLGLAPEERLPYCTFTPSKQDKHIVLSKAKQPKSCDQCGQHTAKKRKREDSKTQKHQNFHHKKSTVITMAHEPGKKPRGKENRPTICDYSSEVSEVSQDEGISVPTFKTEGSQLGFDSPEQFSQSKLRITNTLVGKTKEEKYSMDLDMYKKNERAFEHDVYRFMLRHGRKIRSIPIWHNVPVRLFQVFLAVHERGGFDQVTRKKQWNAIFKELTEQHNVTSGVQAKKFYLRNLYPYELYMSGKDFKSCFSNISSSSTSGSGTRTVRKSDPGVRSAVSVTPGVKRSRSVTTGVKSSRSGVQSEGAEAKSEVVASWEKPQGESLSQDIADLLGELNDGSEKTDKYMKKRTVDGLSLGFKYHDQSTPSESHGCVPSEFHPTSLTGISGSSQRVPDCIGEGEGESSSCGDLADIENKILHEMRALEEDMKNFTGDL</sequence>
<reference evidence="8" key="2">
    <citation type="submission" date="2020-11" db="EMBL/GenBank/DDBJ databases">
        <authorList>
            <person name="McCartney M.A."/>
            <person name="Auch B."/>
            <person name="Kono T."/>
            <person name="Mallez S."/>
            <person name="Becker A."/>
            <person name="Gohl D.M."/>
            <person name="Silverstein K.A.T."/>
            <person name="Koren S."/>
            <person name="Bechman K.B."/>
            <person name="Herman A."/>
            <person name="Abrahante J.E."/>
            <person name="Garbe J."/>
        </authorList>
    </citation>
    <scope>NUCLEOTIDE SEQUENCE</scope>
    <source>
        <strain evidence="8">Duluth1</strain>
        <tissue evidence="8">Whole animal</tissue>
    </source>
</reference>
<dbReference type="SMART" id="SM01014">
    <property type="entry name" value="ARID"/>
    <property type="match status" value="1"/>
</dbReference>
<dbReference type="InterPro" id="IPR000313">
    <property type="entry name" value="PWWP_dom"/>
</dbReference>
<evidence type="ECO:0000259" key="6">
    <source>
        <dbReference type="PROSITE" id="PS51011"/>
    </source>
</evidence>
<dbReference type="InterPro" id="IPR036431">
    <property type="entry name" value="ARID_dom_sf"/>
</dbReference>
<feature type="region of interest" description="Disordered" evidence="4">
    <location>
        <begin position="1"/>
        <end position="20"/>
    </location>
</feature>
<organism evidence="8 9">
    <name type="scientific">Dreissena polymorpha</name>
    <name type="common">Zebra mussel</name>
    <name type="synonym">Mytilus polymorpha</name>
    <dbReference type="NCBI Taxonomy" id="45954"/>
    <lineage>
        <taxon>Eukaryota</taxon>
        <taxon>Metazoa</taxon>
        <taxon>Spiralia</taxon>
        <taxon>Lophotrochozoa</taxon>
        <taxon>Mollusca</taxon>
        <taxon>Bivalvia</taxon>
        <taxon>Autobranchia</taxon>
        <taxon>Heteroconchia</taxon>
        <taxon>Euheterodonta</taxon>
        <taxon>Imparidentia</taxon>
        <taxon>Neoheterodontei</taxon>
        <taxon>Myida</taxon>
        <taxon>Dreissenoidea</taxon>
        <taxon>Dreissenidae</taxon>
        <taxon>Dreissena</taxon>
    </lineage>
</organism>
<feature type="compositionally biased region" description="Polar residues" evidence="4">
    <location>
        <begin position="592"/>
        <end position="605"/>
    </location>
</feature>
<dbReference type="SMART" id="SM00501">
    <property type="entry name" value="BRIGHT"/>
    <property type="match status" value="1"/>
</dbReference>
<accession>A0A9D4C8Z6</accession>
<feature type="compositionally biased region" description="Low complexity" evidence="4">
    <location>
        <begin position="558"/>
        <end position="567"/>
    </location>
</feature>
<feature type="compositionally biased region" description="Polar residues" evidence="4">
    <location>
        <begin position="1"/>
        <end position="10"/>
    </location>
</feature>
<dbReference type="PROSITE" id="PS50812">
    <property type="entry name" value="PWWP"/>
    <property type="match status" value="1"/>
</dbReference>
<name>A0A9D4C8Z6_DREPO</name>
<dbReference type="PROSITE" id="PS51050">
    <property type="entry name" value="ZF_CW"/>
    <property type="match status" value="1"/>
</dbReference>
<feature type="region of interest" description="Disordered" evidence="4">
    <location>
        <begin position="28"/>
        <end position="90"/>
    </location>
</feature>
<dbReference type="GO" id="GO:0003677">
    <property type="term" value="F:DNA binding"/>
    <property type="evidence" value="ECO:0007669"/>
    <property type="project" value="InterPro"/>
</dbReference>
<evidence type="ECO:0000259" key="5">
    <source>
        <dbReference type="PROSITE" id="PS50812"/>
    </source>
</evidence>
<proteinExistence type="predicted"/>
<dbReference type="Gene3D" id="1.10.150.60">
    <property type="entry name" value="ARID DNA-binding domain"/>
    <property type="match status" value="1"/>
</dbReference>
<keyword evidence="9" id="KW-1185">Reference proteome</keyword>
<dbReference type="CDD" id="cd16100">
    <property type="entry name" value="ARID"/>
    <property type="match status" value="1"/>
</dbReference>
<dbReference type="GO" id="GO:0005634">
    <property type="term" value="C:nucleus"/>
    <property type="evidence" value="ECO:0007669"/>
    <property type="project" value="TreeGrafter"/>
</dbReference>
<dbReference type="EMBL" id="JAIWYP010000013">
    <property type="protein sequence ID" value="KAH3719711.1"/>
    <property type="molecule type" value="Genomic_DNA"/>
</dbReference>
<evidence type="ECO:0000256" key="2">
    <source>
        <dbReference type="ARBA" id="ARBA00022771"/>
    </source>
</evidence>
<dbReference type="SMART" id="SM00293">
    <property type="entry name" value="PWWP"/>
    <property type="match status" value="1"/>
</dbReference>
<gene>
    <name evidence="8" type="ORF">DPMN_062578</name>
</gene>
<dbReference type="Gene3D" id="2.30.30.140">
    <property type="match status" value="1"/>
</dbReference>
<dbReference type="CDD" id="cd20146">
    <property type="entry name" value="PWWP_ZCWPW2"/>
    <property type="match status" value="1"/>
</dbReference>
<dbReference type="InterPro" id="IPR042778">
    <property type="entry name" value="ZCWPW1/ZCWPW2"/>
</dbReference>
<evidence type="ECO:0000256" key="1">
    <source>
        <dbReference type="ARBA" id="ARBA00022723"/>
    </source>
</evidence>
<dbReference type="PANTHER" id="PTHR15999:SF6">
    <property type="entry name" value="ZINC FINGER CW-TYPE PWWP DOMAIN PROTEIN 2"/>
    <property type="match status" value="1"/>
</dbReference>